<keyword evidence="1" id="KW-0472">Membrane</keyword>
<accession>A0ABD1M9I4</accession>
<evidence type="ECO:0008006" key="4">
    <source>
        <dbReference type="Google" id="ProtNLM"/>
    </source>
</evidence>
<comment type="caution">
    <text evidence="2">The sequence shown here is derived from an EMBL/GenBank/DDBJ whole genome shotgun (WGS) entry which is preliminary data.</text>
</comment>
<keyword evidence="1" id="KW-0812">Transmembrane</keyword>
<proteinExistence type="predicted"/>
<keyword evidence="1" id="KW-1133">Transmembrane helix</keyword>
<sequence length="87" mass="10022">MCQMKNVLRLKIILVGQTIHCKVVVWLVLVLAFVWFCTSLKINRGSRKIAYSTLSTIDLEALDPLHVWKLIIDLRNKVLLSCLIFVL</sequence>
<dbReference type="Proteomes" id="UP001603857">
    <property type="component" value="Unassembled WGS sequence"/>
</dbReference>
<evidence type="ECO:0000313" key="2">
    <source>
        <dbReference type="EMBL" id="KAL2331775.1"/>
    </source>
</evidence>
<evidence type="ECO:0000256" key="1">
    <source>
        <dbReference type="SAM" id="Phobius"/>
    </source>
</evidence>
<gene>
    <name evidence="2" type="ORF">Fmac_019356</name>
</gene>
<reference evidence="2 3" key="1">
    <citation type="submission" date="2024-08" db="EMBL/GenBank/DDBJ databases">
        <title>Insights into the chromosomal genome structure of Flemingia macrophylla.</title>
        <authorList>
            <person name="Ding Y."/>
            <person name="Zhao Y."/>
            <person name="Bi W."/>
            <person name="Wu M."/>
            <person name="Zhao G."/>
            <person name="Gong Y."/>
            <person name="Li W."/>
            <person name="Zhang P."/>
        </authorList>
    </citation>
    <scope>NUCLEOTIDE SEQUENCE [LARGE SCALE GENOMIC DNA]</scope>
    <source>
        <strain evidence="2">DYQJB</strain>
        <tissue evidence="2">Leaf</tissue>
    </source>
</reference>
<keyword evidence="3" id="KW-1185">Reference proteome</keyword>
<dbReference type="EMBL" id="JBGMDY010000006">
    <property type="protein sequence ID" value="KAL2331775.1"/>
    <property type="molecule type" value="Genomic_DNA"/>
</dbReference>
<evidence type="ECO:0000313" key="3">
    <source>
        <dbReference type="Proteomes" id="UP001603857"/>
    </source>
</evidence>
<protein>
    <recommendedName>
        <fullName evidence="4">Transmembrane protein</fullName>
    </recommendedName>
</protein>
<organism evidence="2 3">
    <name type="scientific">Flemingia macrophylla</name>
    <dbReference type="NCBI Taxonomy" id="520843"/>
    <lineage>
        <taxon>Eukaryota</taxon>
        <taxon>Viridiplantae</taxon>
        <taxon>Streptophyta</taxon>
        <taxon>Embryophyta</taxon>
        <taxon>Tracheophyta</taxon>
        <taxon>Spermatophyta</taxon>
        <taxon>Magnoliopsida</taxon>
        <taxon>eudicotyledons</taxon>
        <taxon>Gunneridae</taxon>
        <taxon>Pentapetalae</taxon>
        <taxon>rosids</taxon>
        <taxon>fabids</taxon>
        <taxon>Fabales</taxon>
        <taxon>Fabaceae</taxon>
        <taxon>Papilionoideae</taxon>
        <taxon>50 kb inversion clade</taxon>
        <taxon>NPAAA clade</taxon>
        <taxon>indigoferoid/millettioid clade</taxon>
        <taxon>Phaseoleae</taxon>
        <taxon>Flemingia</taxon>
    </lineage>
</organism>
<name>A0ABD1M9I4_9FABA</name>
<dbReference type="AlphaFoldDB" id="A0ABD1M9I4"/>
<feature type="transmembrane region" description="Helical" evidence="1">
    <location>
        <begin position="12"/>
        <end position="36"/>
    </location>
</feature>